<sequence length="652" mass="74111">MWNMKSISILLVCILSSITGKEEKGWEWHPDCPEACTCRIAGLPDFPDFHRFDQAPEMPDGLKAATCILLNGVHFPGLFASLPNDTQTLTLLQSEDTGGLILNATHLGTLPQLLSLDIQGYGEMGDRHVSGHRNTTSRQHRNRSKSTPEFAIESDACKPLKKLQFLNLQFVKLLPDLTHHFTEPPFSTEKDEGLQKKRIGENLLPVKSNKVSSQTKRSEELQKMAYEIHEKLIVQTEPQILPYEEYLKAMERGKHTTFGNLTSLRYLRLSHVSLLQPNWEMFQGLVNLTYLALTHCSIAYLSPFLFFGAGNLTYLSLEDNQLLDLRMESLAGLLELDTLVLTDNKIAMFSDLSFPPMPKLKELYLEGNPIDMIFPGTFDVFTSIQKLELGGMPSKLHLLPYMFSGLKTLEHLTIPNAISDSLRPDIMNGLKNLKSLKIRGSVNSIEFDTFAQLPQLRDLDLSNCNISDMSMDSFMALSSLRTLNLSHNVIETLPPNLLDPMTLLRDIDLSHNQLTGTPNGTFDKVHPKMIKLDGNPWYCTCKMSSWRRRIITRSKSPIQEDCRTILGVKICTRKPIKYFHDPEVEPECAMPKELKGMKVSKALKMLKCDMDDHDDDLEENLSHKARKLQREIKLKKIHPKTHDFLHRGHDQP</sequence>
<evidence type="ECO:0000313" key="8">
    <source>
        <dbReference type="Proteomes" id="UP000677054"/>
    </source>
</evidence>
<dbReference type="OrthoDB" id="2020019at2759"/>
<proteinExistence type="predicted"/>
<dbReference type="AlphaFoldDB" id="A0A7R9A2X0"/>
<keyword evidence="2 5" id="KW-0732">Signal</keyword>
<organism evidence="7">
    <name type="scientific">Darwinula stevensoni</name>
    <dbReference type="NCBI Taxonomy" id="69355"/>
    <lineage>
        <taxon>Eukaryota</taxon>
        <taxon>Metazoa</taxon>
        <taxon>Ecdysozoa</taxon>
        <taxon>Arthropoda</taxon>
        <taxon>Crustacea</taxon>
        <taxon>Oligostraca</taxon>
        <taxon>Ostracoda</taxon>
        <taxon>Podocopa</taxon>
        <taxon>Podocopida</taxon>
        <taxon>Darwinulocopina</taxon>
        <taxon>Darwinuloidea</taxon>
        <taxon>Darwinulidae</taxon>
        <taxon>Darwinula</taxon>
    </lineage>
</organism>
<dbReference type="Pfam" id="PF13855">
    <property type="entry name" value="LRR_8"/>
    <property type="match status" value="2"/>
</dbReference>
<reference evidence="7" key="1">
    <citation type="submission" date="2020-11" db="EMBL/GenBank/DDBJ databases">
        <authorList>
            <person name="Tran Van P."/>
        </authorList>
    </citation>
    <scope>NUCLEOTIDE SEQUENCE</scope>
</reference>
<name>A0A7R9A2X0_9CRUS</name>
<dbReference type="FunFam" id="3.80.10.10:FF:001360">
    <property type="entry name" value="Uncharacterized protein"/>
    <property type="match status" value="1"/>
</dbReference>
<dbReference type="SMART" id="SM00369">
    <property type="entry name" value="LRR_TYP"/>
    <property type="match status" value="7"/>
</dbReference>
<dbReference type="Gene3D" id="3.80.10.10">
    <property type="entry name" value="Ribonuclease Inhibitor"/>
    <property type="match status" value="2"/>
</dbReference>
<evidence type="ECO:0000256" key="4">
    <source>
        <dbReference type="SAM" id="MobiDB-lite"/>
    </source>
</evidence>
<feature type="chain" id="PRO_5036402741" description="LRRCT domain-containing protein" evidence="5">
    <location>
        <begin position="21"/>
        <end position="652"/>
    </location>
</feature>
<keyword evidence="1" id="KW-0433">Leucine-rich repeat</keyword>
<dbReference type="PANTHER" id="PTHR24366">
    <property type="entry name" value="IG(IMMUNOGLOBULIN) AND LRR(LEUCINE RICH REPEAT) DOMAINS"/>
    <property type="match status" value="1"/>
</dbReference>
<dbReference type="SUPFAM" id="SSF52058">
    <property type="entry name" value="L domain-like"/>
    <property type="match status" value="1"/>
</dbReference>
<dbReference type="PROSITE" id="PS51450">
    <property type="entry name" value="LRR"/>
    <property type="match status" value="2"/>
</dbReference>
<evidence type="ECO:0000256" key="2">
    <source>
        <dbReference type="ARBA" id="ARBA00022729"/>
    </source>
</evidence>
<dbReference type="PANTHER" id="PTHR24366:SF170">
    <property type="entry name" value="RE50361P"/>
    <property type="match status" value="1"/>
</dbReference>
<feature type="signal peptide" evidence="5">
    <location>
        <begin position="1"/>
        <end position="20"/>
    </location>
</feature>
<dbReference type="InterPro" id="IPR003591">
    <property type="entry name" value="Leu-rich_rpt_typical-subtyp"/>
</dbReference>
<accession>A0A7R9A2X0</accession>
<gene>
    <name evidence="7" type="ORF">DSTB1V02_LOCUS5550</name>
</gene>
<feature type="region of interest" description="Disordered" evidence="4">
    <location>
        <begin position="128"/>
        <end position="149"/>
    </location>
</feature>
<dbReference type="InterPro" id="IPR032675">
    <property type="entry name" value="LRR_dom_sf"/>
</dbReference>
<dbReference type="InterPro" id="IPR000483">
    <property type="entry name" value="Cys-rich_flank_reg_C"/>
</dbReference>
<dbReference type="SMART" id="SM00082">
    <property type="entry name" value="LRRCT"/>
    <property type="match status" value="1"/>
</dbReference>
<evidence type="ECO:0000256" key="5">
    <source>
        <dbReference type="SAM" id="SignalP"/>
    </source>
</evidence>
<dbReference type="InterPro" id="IPR001611">
    <property type="entry name" value="Leu-rich_rpt"/>
</dbReference>
<dbReference type="EMBL" id="LR900441">
    <property type="protein sequence ID" value="CAD7245682.1"/>
    <property type="molecule type" value="Genomic_DNA"/>
</dbReference>
<feature type="domain" description="LRRCT" evidence="6">
    <location>
        <begin position="535"/>
        <end position="609"/>
    </location>
</feature>
<keyword evidence="8" id="KW-1185">Reference proteome</keyword>
<evidence type="ECO:0000256" key="3">
    <source>
        <dbReference type="ARBA" id="ARBA00022737"/>
    </source>
</evidence>
<keyword evidence="3" id="KW-0677">Repeat</keyword>
<protein>
    <recommendedName>
        <fullName evidence="6">LRRCT domain-containing protein</fullName>
    </recommendedName>
</protein>
<dbReference type="Proteomes" id="UP000677054">
    <property type="component" value="Unassembled WGS sequence"/>
</dbReference>
<evidence type="ECO:0000256" key="1">
    <source>
        <dbReference type="ARBA" id="ARBA00022614"/>
    </source>
</evidence>
<evidence type="ECO:0000313" key="7">
    <source>
        <dbReference type="EMBL" id="CAD7245682.1"/>
    </source>
</evidence>
<evidence type="ECO:0000259" key="6">
    <source>
        <dbReference type="SMART" id="SM00082"/>
    </source>
</evidence>
<dbReference type="EMBL" id="CAJPEV010000924">
    <property type="protein sequence ID" value="CAG0889530.1"/>
    <property type="molecule type" value="Genomic_DNA"/>
</dbReference>